<evidence type="ECO:0000313" key="7">
    <source>
        <dbReference type="EMBL" id="EKC27716.1"/>
    </source>
</evidence>
<dbReference type="Pfam" id="PF03174">
    <property type="entry name" value="CHB_HEX_C"/>
    <property type="match status" value="1"/>
</dbReference>
<dbReference type="Pfam" id="PF00728">
    <property type="entry name" value="Glyco_hydro_20"/>
    <property type="match status" value="1"/>
</dbReference>
<name>K1R1U7_MAGGI</name>
<dbReference type="EC" id="3.2.1.52" evidence="3"/>
<protein>
    <recommendedName>
        <fullName evidence="3">beta-N-acetylhexosaminidase</fullName>
        <ecNumber evidence="3">3.2.1.52</ecNumber>
    </recommendedName>
</protein>
<proteinExistence type="inferred from homology"/>
<dbReference type="GO" id="GO:0030203">
    <property type="term" value="P:glycosaminoglycan metabolic process"/>
    <property type="evidence" value="ECO:0007669"/>
    <property type="project" value="TreeGrafter"/>
</dbReference>
<dbReference type="HOGENOM" id="CLU_2225723_0_0_1"/>
<dbReference type="InterPro" id="IPR017853">
    <property type="entry name" value="GH"/>
</dbReference>
<gene>
    <name evidence="7" type="ORF">CGI_10008618</name>
</gene>
<evidence type="ECO:0000256" key="3">
    <source>
        <dbReference type="ARBA" id="ARBA00012663"/>
    </source>
</evidence>
<dbReference type="AlphaFoldDB" id="K1R1U7"/>
<dbReference type="GO" id="GO:0004563">
    <property type="term" value="F:beta-N-acetylhexosaminidase activity"/>
    <property type="evidence" value="ECO:0007669"/>
    <property type="project" value="UniProtKB-EC"/>
</dbReference>
<dbReference type="InterPro" id="IPR004867">
    <property type="entry name" value="CHB_C_dom"/>
</dbReference>
<dbReference type="EMBL" id="JH818433">
    <property type="protein sequence ID" value="EKC27716.1"/>
    <property type="molecule type" value="Genomic_DNA"/>
</dbReference>
<feature type="domain" description="Glycoside hydrolase family 20 catalytic" evidence="5">
    <location>
        <begin position="4"/>
        <end position="40"/>
    </location>
</feature>
<sequence length="106" mass="12634">MDIIEGIQGQVWTETIRTSQQLHEMMFPRMLALAERAWHKSEWEQIPDKQRRIMETNKEWASFSKALAEREFPRLDGMGIKYRVPVPGASRKHAQFCIYKEKKEIK</sequence>
<keyword evidence="4" id="KW-0378">Hydrolase</keyword>
<feature type="domain" description="Chitobiase C-terminal" evidence="6">
    <location>
        <begin position="71"/>
        <end position="95"/>
    </location>
</feature>
<reference evidence="7" key="1">
    <citation type="journal article" date="2012" name="Nature">
        <title>The oyster genome reveals stress adaptation and complexity of shell formation.</title>
        <authorList>
            <person name="Zhang G."/>
            <person name="Fang X."/>
            <person name="Guo X."/>
            <person name="Li L."/>
            <person name="Luo R."/>
            <person name="Xu F."/>
            <person name="Yang P."/>
            <person name="Zhang L."/>
            <person name="Wang X."/>
            <person name="Qi H."/>
            <person name="Xiong Z."/>
            <person name="Que H."/>
            <person name="Xie Y."/>
            <person name="Holland P.W."/>
            <person name="Paps J."/>
            <person name="Zhu Y."/>
            <person name="Wu F."/>
            <person name="Chen Y."/>
            <person name="Wang J."/>
            <person name="Peng C."/>
            <person name="Meng J."/>
            <person name="Yang L."/>
            <person name="Liu J."/>
            <person name="Wen B."/>
            <person name="Zhang N."/>
            <person name="Huang Z."/>
            <person name="Zhu Q."/>
            <person name="Feng Y."/>
            <person name="Mount A."/>
            <person name="Hedgecock D."/>
            <person name="Xu Z."/>
            <person name="Liu Y."/>
            <person name="Domazet-Loso T."/>
            <person name="Du Y."/>
            <person name="Sun X."/>
            <person name="Zhang S."/>
            <person name="Liu B."/>
            <person name="Cheng P."/>
            <person name="Jiang X."/>
            <person name="Li J."/>
            <person name="Fan D."/>
            <person name="Wang W."/>
            <person name="Fu W."/>
            <person name="Wang T."/>
            <person name="Wang B."/>
            <person name="Zhang J."/>
            <person name="Peng Z."/>
            <person name="Li Y."/>
            <person name="Li N."/>
            <person name="Wang J."/>
            <person name="Chen M."/>
            <person name="He Y."/>
            <person name="Tan F."/>
            <person name="Song X."/>
            <person name="Zheng Q."/>
            <person name="Huang R."/>
            <person name="Yang H."/>
            <person name="Du X."/>
            <person name="Chen L."/>
            <person name="Yang M."/>
            <person name="Gaffney P.M."/>
            <person name="Wang S."/>
            <person name="Luo L."/>
            <person name="She Z."/>
            <person name="Ming Y."/>
            <person name="Huang W."/>
            <person name="Zhang S."/>
            <person name="Huang B."/>
            <person name="Zhang Y."/>
            <person name="Qu T."/>
            <person name="Ni P."/>
            <person name="Miao G."/>
            <person name="Wang J."/>
            <person name="Wang Q."/>
            <person name="Steinberg C.E."/>
            <person name="Wang H."/>
            <person name="Li N."/>
            <person name="Qian L."/>
            <person name="Zhang G."/>
            <person name="Li Y."/>
            <person name="Yang H."/>
            <person name="Liu X."/>
            <person name="Wang J."/>
            <person name="Yin Y."/>
            <person name="Wang J."/>
        </authorList>
    </citation>
    <scope>NUCLEOTIDE SEQUENCE [LARGE SCALE GENOMIC DNA]</scope>
    <source>
        <strain evidence="7">05x7-T-G4-1.051#20</strain>
    </source>
</reference>
<dbReference type="SUPFAM" id="SSF51445">
    <property type="entry name" value="(Trans)glycosidases"/>
    <property type="match status" value="1"/>
</dbReference>
<dbReference type="GO" id="GO:0016020">
    <property type="term" value="C:membrane"/>
    <property type="evidence" value="ECO:0007669"/>
    <property type="project" value="TreeGrafter"/>
</dbReference>
<evidence type="ECO:0000259" key="6">
    <source>
        <dbReference type="Pfam" id="PF03174"/>
    </source>
</evidence>
<evidence type="ECO:0000259" key="5">
    <source>
        <dbReference type="Pfam" id="PF00728"/>
    </source>
</evidence>
<comment type="similarity">
    <text evidence="2">Belongs to the glycosyl hydrolase 20 family.</text>
</comment>
<comment type="catalytic activity">
    <reaction evidence="1">
        <text>Hydrolysis of terminal non-reducing N-acetyl-D-hexosamine residues in N-acetyl-beta-D-hexosaminides.</text>
        <dbReference type="EC" id="3.2.1.52"/>
    </reaction>
</comment>
<dbReference type="InterPro" id="IPR025705">
    <property type="entry name" value="Beta_hexosaminidase_sua/sub"/>
</dbReference>
<dbReference type="GO" id="GO:0005975">
    <property type="term" value="P:carbohydrate metabolic process"/>
    <property type="evidence" value="ECO:0007669"/>
    <property type="project" value="InterPro"/>
</dbReference>
<dbReference type="InterPro" id="IPR015883">
    <property type="entry name" value="Glyco_hydro_20_cat"/>
</dbReference>
<evidence type="ECO:0000256" key="1">
    <source>
        <dbReference type="ARBA" id="ARBA00001231"/>
    </source>
</evidence>
<evidence type="ECO:0000256" key="4">
    <source>
        <dbReference type="ARBA" id="ARBA00022801"/>
    </source>
</evidence>
<dbReference type="InParanoid" id="K1R1U7"/>
<accession>K1R1U7</accession>
<dbReference type="Gene3D" id="3.20.20.80">
    <property type="entry name" value="Glycosidases"/>
    <property type="match status" value="1"/>
</dbReference>
<dbReference type="PANTHER" id="PTHR22600:SF57">
    <property type="entry name" value="BETA-N-ACETYLHEXOSAMINIDASE"/>
    <property type="match status" value="1"/>
</dbReference>
<evidence type="ECO:0000256" key="2">
    <source>
        <dbReference type="ARBA" id="ARBA00006285"/>
    </source>
</evidence>
<organism evidence="7">
    <name type="scientific">Magallana gigas</name>
    <name type="common">Pacific oyster</name>
    <name type="synonym">Crassostrea gigas</name>
    <dbReference type="NCBI Taxonomy" id="29159"/>
    <lineage>
        <taxon>Eukaryota</taxon>
        <taxon>Metazoa</taxon>
        <taxon>Spiralia</taxon>
        <taxon>Lophotrochozoa</taxon>
        <taxon>Mollusca</taxon>
        <taxon>Bivalvia</taxon>
        <taxon>Autobranchia</taxon>
        <taxon>Pteriomorphia</taxon>
        <taxon>Ostreida</taxon>
        <taxon>Ostreoidea</taxon>
        <taxon>Ostreidae</taxon>
        <taxon>Magallana</taxon>
    </lineage>
</organism>
<dbReference type="PANTHER" id="PTHR22600">
    <property type="entry name" value="BETA-HEXOSAMINIDASE"/>
    <property type="match status" value="1"/>
</dbReference>